<dbReference type="GO" id="GO:0045499">
    <property type="term" value="F:chemorepellent activity"/>
    <property type="evidence" value="ECO:0007669"/>
    <property type="project" value="TreeGrafter"/>
</dbReference>
<dbReference type="SUPFAM" id="SSF101912">
    <property type="entry name" value="Sema domain"/>
    <property type="match status" value="1"/>
</dbReference>
<dbReference type="InterPro" id="IPR015943">
    <property type="entry name" value="WD40/YVTN_repeat-like_dom_sf"/>
</dbReference>
<dbReference type="SMART" id="SM00209">
    <property type="entry name" value="TSP1"/>
    <property type="match status" value="2"/>
</dbReference>
<protein>
    <submittedName>
        <fullName evidence="7">Sema domain-containing protein</fullName>
    </submittedName>
</protein>
<dbReference type="SUPFAM" id="SSF82895">
    <property type="entry name" value="TSP-1 type 1 repeat"/>
    <property type="match status" value="2"/>
</dbReference>
<dbReference type="EMBL" id="UYYF01004700">
    <property type="protein sequence ID" value="VDN06497.1"/>
    <property type="molecule type" value="Genomic_DNA"/>
</dbReference>
<dbReference type="AlphaFoldDB" id="A0A0N5D780"/>
<dbReference type="Gene3D" id="2.130.10.10">
    <property type="entry name" value="YVTN repeat-like/Quinoprotein amine dehydrogenase"/>
    <property type="match status" value="1"/>
</dbReference>
<evidence type="ECO:0000256" key="1">
    <source>
        <dbReference type="ARBA" id="ARBA00004167"/>
    </source>
</evidence>
<sequence length="510" mass="59343">MKGFAKEKCQNYITLLLPYESDCLRICGTNAMLPRCWTRKKVNLLKDCEGRADAIGLSSFDKDCPAFYESYANYTFTALSVDISCQKHTLIRALPLESRLWLPVNDDRWFREPEFIALFGWKQYVYVLFNEKKFDQIESRVGVICANDKGFADNIAMYRNTFNFFGKLSLTCSPDDANLYLKKLKTARKFANYMFTIFWNAFEPLPISVLCIFDLNTIEKELFSDSESYVIQHDNQCPKRHSTGYPKIFDKSATFAKPQVCYLFPEISGIVSLDVTDIEHGNYQIIAISKQGKIYTLIFNGTFIIKMRDDQITIDGTISELKIRKKTFTVLSSNSFTNYPLTNLLEINDEKFSSNKTFEWTEWSRCSQRCAEGYQSREWRCFNAESCNFLASIQQHQQYRLCYNEPCGEVRHYSVWSQWLASSENTEIRYRARCGIAIPDAVSIKAVLLDSKRMLIREWLTWSEWTECSATCGNSLRSRWRIRKGFIKSYDDDIQKFVEPCSIPSCKFGK</sequence>
<feature type="domain" description="Sema" evidence="4">
    <location>
        <begin position="1"/>
        <end position="341"/>
    </location>
</feature>
<dbReference type="GO" id="GO:0005886">
    <property type="term" value="C:plasma membrane"/>
    <property type="evidence" value="ECO:0007669"/>
    <property type="project" value="TreeGrafter"/>
</dbReference>
<dbReference type="PANTHER" id="PTHR11036">
    <property type="entry name" value="SEMAPHORIN"/>
    <property type="match status" value="1"/>
</dbReference>
<accession>A0A0N5D780</accession>
<comment type="subcellular location">
    <subcellularLocation>
        <location evidence="1">Membrane</location>
        <topology evidence="1">Single-pass membrane protein</topology>
    </subcellularLocation>
</comment>
<gene>
    <name evidence="5" type="ORF">TCLT_LOCUS8905</name>
</gene>
<dbReference type="PROSITE" id="PS50092">
    <property type="entry name" value="TSP1"/>
    <property type="match status" value="2"/>
</dbReference>
<evidence type="ECO:0000313" key="7">
    <source>
        <dbReference type="WBParaSite" id="TCLT_0000891601-mRNA-1"/>
    </source>
</evidence>
<evidence type="ECO:0000313" key="5">
    <source>
        <dbReference type="EMBL" id="VDN06497.1"/>
    </source>
</evidence>
<dbReference type="Gene3D" id="2.20.100.10">
    <property type="entry name" value="Thrombospondin type-1 (TSP1) repeat"/>
    <property type="match status" value="2"/>
</dbReference>
<name>A0A0N5D780_THECL</name>
<dbReference type="InterPro" id="IPR036383">
    <property type="entry name" value="TSP1_rpt_sf"/>
</dbReference>
<evidence type="ECO:0000256" key="2">
    <source>
        <dbReference type="ARBA" id="ARBA00022902"/>
    </source>
</evidence>
<dbReference type="OMA" id="WKQYVYV"/>
<dbReference type="PROSITE" id="PS51004">
    <property type="entry name" value="SEMA"/>
    <property type="match status" value="1"/>
</dbReference>
<dbReference type="Pfam" id="PF00090">
    <property type="entry name" value="TSP_1"/>
    <property type="match status" value="2"/>
</dbReference>
<evidence type="ECO:0000313" key="6">
    <source>
        <dbReference type="Proteomes" id="UP000276776"/>
    </source>
</evidence>
<proteinExistence type="predicted"/>
<dbReference type="OrthoDB" id="5832974at2759"/>
<keyword evidence="6" id="KW-1185">Reference proteome</keyword>
<organism evidence="7">
    <name type="scientific">Thelazia callipaeda</name>
    <name type="common">Oriental eyeworm</name>
    <name type="synonym">Parasitic nematode</name>
    <dbReference type="NCBI Taxonomy" id="103827"/>
    <lineage>
        <taxon>Eukaryota</taxon>
        <taxon>Metazoa</taxon>
        <taxon>Ecdysozoa</taxon>
        <taxon>Nematoda</taxon>
        <taxon>Chromadorea</taxon>
        <taxon>Rhabditida</taxon>
        <taxon>Spirurina</taxon>
        <taxon>Spiruromorpha</taxon>
        <taxon>Thelazioidea</taxon>
        <taxon>Thelaziidae</taxon>
        <taxon>Thelazia</taxon>
    </lineage>
</organism>
<dbReference type="Proteomes" id="UP000276776">
    <property type="component" value="Unassembled WGS sequence"/>
</dbReference>
<reference evidence="7" key="1">
    <citation type="submission" date="2017-02" db="UniProtKB">
        <authorList>
            <consortium name="WormBaseParasite"/>
        </authorList>
    </citation>
    <scope>IDENTIFICATION</scope>
</reference>
<dbReference type="InterPro" id="IPR027231">
    <property type="entry name" value="Semaphorin"/>
</dbReference>
<dbReference type="GO" id="GO:0030215">
    <property type="term" value="F:semaphorin receptor binding"/>
    <property type="evidence" value="ECO:0007669"/>
    <property type="project" value="InterPro"/>
</dbReference>
<dbReference type="WBParaSite" id="TCLT_0000891601-mRNA-1">
    <property type="protein sequence ID" value="TCLT_0000891601-mRNA-1"/>
    <property type="gene ID" value="TCLT_0000891601"/>
</dbReference>
<dbReference type="SMART" id="SM00630">
    <property type="entry name" value="Sema"/>
    <property type="match status" value="1"/>
</dbReference>
<evidence type="ECO:0000259" key="4">
    <source>
        <dbReference type="PROSITE" id="PS51004"/>
    </source>
</evidence>
<dbReference type="InterPro" id="IPR000884">
    <property type="entry name" value="TSP1_rpt"/>
</dbReference>
<reference evidence="5 6" key="2">
    <citation type="submission" date="2018-11" db="EMBL/GenBank/DDBJ databases">
        <authorList>
            <consortium name="Pathogen Informatics"/>
        </authorList>
    </citation>
    <scope>NUCLEOTIDE SEQUENCE [LARGE SCALE GENOMIC DNA]</scope>
</reference>
<dbReference type="GO" id="GO:0007399">
    <property type="term" value="P:nervous system development"/>
    <property type="evidence" value="ECO:0007669"/>
    <property type="project" value="UniProtKB-KW"/>
</dbReference>
<dbReference type="InterPro" id="IPR001627">
    <property type="entry name" value="Semap_dom"/>
</dbReference>
<dbReference type="STRING" id="103827.A0A0N5D780"/>
<dbReference type="GO" id="GO:0030335">
    <property type="term" value="P:positive regulation of cell migration"/>
    <property type="evidence" value="ECO:0007669"/>
    <property type="project" value="TreeGrafter"/>
</dbReference>
<comment type="caution">
    <text evidence="3">Lacks conserved residue(s) required for the propagation of feature annotation.</text>
</comment>
<evidence type="ECO:0000256" key="3">
    <source>
        <dbReference type="PROSITE-ProRule" id="PRU00352"/>
    </source>
</evidence>
<dbReference type="InterPro" id="IPR036352">
    <property type="entry name" value="Semap_dom_sf"/>
</dbReference>
<dbReference type="PANTHER" id="PTHR11036:SF127">
    <property type="entry name" value="SEMAPHORIN-1A"/>
    <property type="match status" value="1"/>
</dbReference>
<keyword evidence="2" id="KW-0524">Neurogenesis</keyword>